<dbReference type="Gene3D" id="3.90.550.10">
    <property type="entry name" value="Spore Coat Polysaccharide Biosynthesis Protein SpsA, Chain A"/>
    <property type="match status" value="1"/>
</dbReference>
<protein>
    <submittedName>
        <fullName evidence="1">Glycosyltransferase</fullName>
    </submittedName>
</protein>
<evidence type="ECO:0000313" key="1">
    <source>
        <dbReference type="EMBL" id="EQD39980.1"/>
    </source>
</evidence>
<reference evidence="1" key="2">
    <citation type="journal article" date="2014" name="ISME J.">
        <title>Microbial stratification in low pH oxic and suboxic macroscopic growths along an acid mine drainage.</title>
        <authorList>
            <person name="Mendez-Garcia C."/>
            <person name="Mesa V."/>
            <person name="Sprenger R.R."/>
            <person name="Richter M."/>
            <person name="Diez M.S."/>
            <person name="Solano J."/>
            <person name="Bargiela R."/>
            <person name="Golyshina O.V."/>
            <person name="Manteca A."/>
            <person name="Ramos J.L."/>
            <person name="Gallego J.R."/>
            <person name="Llorente I."/>
            <person name="Martins Dos Santos V.A."/>
            <person name="Jensen O.N."/>
            <person name="Pelaez A.I."/>
            <person name="Sanchez J."/>
            <person name="Ferrer M."/>
        </authorList>
    </citation>
    <scope>NUCLEOTIDE SEQUENCE</scope>
</reference>
<organism evidence="1">
    <name type="scientific">mine drainage metagenome</name>
    <dbReference type="NCBI Taxonomy" id="410659"/>
    <lineage>
        <taxon>unclassified sequences</taxon>
        <taxon>metagenomes</taxon>
        <taxon>ecological metagenomes</taxon>
    </lineage>
</organism>
<sequence length="125" mass="14571">MRDDADHAIIHFAGGRFDLDIPAYEPTDDLEKARAWQGGFPERMALWGTAMLARRQLIEKIGALDERIFAYWEDIDYSIRSARAGFRNVMVFDAMIFHAAKPTIATPRDVKPYYFYFMTRNEILM</sequence>
<dbReference type="SUPFAM" id="SSF53448">
    <property type="entry name" value="Nucleotide-diphospho-sugar transferases"/>
    <property type="match status" value="1"/>
</dbReference>
<proteinExistence type="predicted"/>
<dbReference type="InterPro" id="IPR029044">
    <property type="entry name" value="Nucleotide-diphossugar_trans"/>
</dbReference>
<dbReference type="AlphaFoldDB" id="T1ADK0"/>
<comment type="caution">
    <text evidence="1">The sequence shown here is derived from an EMBL/GenBank/DDBJ whole genome shotgun (WGS) entry which is preliminary data.</text>
</comment>
<gene>
    <name evidence="1" type="ORF">B1A_16650</name>
</gene>
<dbReference type="GO" id="GO:0016740">
    <property type="term" value="F:transferase activity"/>
    <property type="evidence" value="ECO:0007669"/>
    <property type="project" value="UniProtKB-KW"/>
</dbReference>
<feature type="non-terminal residue" evidence="1">
    <location>
        <position position="125"/>
    </location>
</feature>
<accession>T1ADK0</accession>
<keyword evidence="1" id="KW-0808">Transferase</keyword>
<dbReference type="EMBL" id="AUZX01012234">
    <property type="protein sequence ID" value="EQD39980.1"/>
    <property type="molecule type" value="Genomic_DNA"/>
</dbReference>
<name>T1ADK0_9ZZZZ</name>
<reference evidence="1" key="1">
    <citation type="submission" date="2013-08" db="EMBL/GenBank/DDBJ databases">
        <authorList>
            <person name="Mendez C."/>
            <person name="Richter M."/>
            <person name="Ferrer M."/>
            <person name="Sanchez J."/>
        </authorList>
    </citation>
    <scope>NUCLEOTIDE SEQUENCE</scope>
</reference>